<evidence type="ECO:0000313" key="1">
    <source>
        <dbReference type="EMBL" id="KAI5672392.1"/>
    </source>
</evidence>
<comment type="caution">
    <text evidence="1">The sequence shown here is derived from an EMBL/GenBank/DDBJ whole genome shotgun (WGS) entry which is preliminary data.</text>
</comment>
<organism evidence="1 2">
    <name type="scientific">Catharanthus roseus</name>
    <name type="common">Madagascar periwinkle</name>
    <name type="synonym">Vinca rosea</name>
    <dbReference type="NCBI Taxonomy" id="4058"/>
    <lineage>
        <taxon>Eukaryota</taxon>
        <taxon>Viridiplantae</taxon>
        <taxon>Streptophyta</taxon>
        <taxon>Embryophyta</taxon>
        <taxon>Tracheophyta</taxon>
        <taxon>Spermatophyta</taxon>
        <taxon>Magnoliopsida</taxon>
        <taxon>eudicotyledons</taxon>
        <taxon>Gunneridae</taxon>
        <taxon>Pentapetalae</taxon>
        <taxon>asterids</taxon>
        <taxon>lamiids</taxon>
        <taxon>Gentianales</taxon>
        <taxon>Apocynaceae</taxon>
        <taxon>Rauvolfioideae</taxon>
        <taxon>Vinceae</taxon>
        <taxon>Catharanthinae</taxon>
        <taxon>Catharanthus</taxon>
    </lineage>
</organism>
<reference evidence="2" key="1">
    <citation type="journal article" date="2023" name="Nat. Plants">
        <title>Single-cell RNA sequencing provides a high-resolution roadmap for understanding the multicellular compartmentation of specialized metabolism.</title>
        <authorList>
            <person name="Sun S."/>
            <person name="Shen X."/>
            <person name="Li Y."/>
            <person name="Li Y."/>
            <person name="Wang S."/>
            <person name="Li R."/>
            <person name="Zhang H."/>
            <person name="Shen G."/>
            <person name="Guo B."/>
            <person name="Wei J."/>
            <person name="Xu J."/>
            <person name="St-Pierre B."/>
            <person name="Chen S."/>
            <person name="Sun C."/>
        </authorList>
    </citation>
    <scope>NUCLEOTIDE SEQUENCE [LARGE SCALE GENOMIC DNA]</scope>
</reference>
<dbReference type="EMBL" id="CM044703">
    <property type="protein sequence ID" value="KAI5672392.1"/>
    <property type="molecule type" value="Genomic_DNA"/>
</dbReference>
<keyword evidence="2" id="KW-1185">Reference proteome</keyword>
<sequence length="186" mass="21457">MSTDSHMPTQSHQEDPNLKKRKSSATTEQRVGDKLGEFNSPHHQRILTMCQPMVTKACQLNIVIQSMKRPQKDYLRQEAWHDDKFYEDYGDNYNVGQAYHGGYYGNQQGNKALDKINVVPKPQASTYKSWPKKEDTPKVAFQDHSQHKVEEKGKLITNLTRCFKYNSVGHIAISCPTKRTLIIMKM</sequence>
<gene>
    <name evidence="1" type="ORF">M9H77_12756</name>
</gene>
<dbReference type="Proteomes" id="UP001060085">
    <property type="component" value="Linkage Group LG03"/>
</dbReference>
<proteinExistence type="predicted"/>
<name>A0ACC0BID7_CATRO</name>
<protein>
    <submittedName>
        <fullName evidence="1">Uncharacterized protein</fullName>
    </submittedName>
</protein>
<accession>A0ACC0BID7</accession>
<evidence type="ECO:0000313" key="2">
    <source>
        <dbReference type="Proteomes" id="UP001060085"/>
    </source>
</evidence>